<dbReference type="PRINTS" id="PR00756">
    <property type="entry name" value="ALADIPTASE"/>
</dbReference>
<keyword evidence="6" id="KW-0378">Hydrolase</keyword>
<dbReference type="Gene3D" id="1.25.50.20">
    <property type="match status" value="1"/>
</dbReference>
<evidence type="ECO:0000256" key="10">
    <source>
        <dbReference type="ARBA" id="ARBA00029840"/>
    </source>
</evidence>
<accession>A0A7S3C772</accession>
<evidence type="ECO:0000256" key="6">
    <source>
        <dbReference type="ARBA" id="ARBA00022801"/>
    </source>
</evidence>
<keyword evidence="4" id="KW-0645">Protease</keyword>
<feature type="domain" description="Aminopeptidase N-like N-terminal" evidence="17">
    <location>
        <begin position="144"/>
        <end position="368"/>
    </location>
</feature>
<feature type="domain" description="ERAP1-like C-terminal" evidence="16">
    <location>
        <begin position="729"/>
        <end position="1058"/>
    </location>
</feature>
<feature type="binding site" evidence="12">
    <location>
        <position position="476"/>
    </location>
    <ligand>
        <name>Zn(2+)</name>
        <dbReference type="ChEBI" id="CHEBI:29105"/>
        <note>catalytic</note>
    </ligand>
</feature>
<evidence type="ECO:0000256" key="5">
    <source>
        <dbReference type="ARBA" id="ARBA00022723"/>
    </source>
</evidence>
<keyword evidence="8" id="KW-0492">Microsome</keyword>
<evidence type="ECO:0000313" key="18">
    <source>
        <dbReference type="EMBL" id="CAE0188101.1"/>
    </source>
</evidence>
<keyword evidence="14" id="KW-0812">Transmembrane</keyword>
<dbReference type="InterPro" id="IPR050344">
    <property type="entry name" value="Peptidase_M1_aminopeptidases"/>
</dbReference>
<name>A0A7S3C772_9CHLO</name>
<evidence type="ECO:0000256" key="8">
    <source>
        <dbReference type="ARBA" id="ARBA00022848"/>
    </source>
</evidence>
<dbReference type="PANTHER" id="PTHR11533:SF299">
    <property type="entry name" value="AMINOPEPTIDASE"/>
    <property type="match status" value="1"/>
</dbReference>
<evidence type="ECO:0000256" key="1">
    <source>
        <dbReference type="ARBA" id="ARBA00004174"/>
    </source>
</evidence>
<dbReference type="InterPro" id="IPR001930">
    <property type="entry name" value="Peptidase_M1"/>
</dbReference>
<keyword evidence="8" id="KW-0256">Endoplasmic reticulum</keyword>
<dbReference type="Pfam" id="PF01433">
    <property type="entry name" value="Peptidase_M1"/>
    <property type="match status" value="1"/>
</dbReference>
<feature type="binding site" evidence="12">
    <location>
        <position position="499"/>
    </location>
    <ligand>
        <name>Zn(2+)</name>
        <dbReference type="ChEBI" id="CHEBI:29105"/>
        <note>catalytic</note>
    </ligand>
</feature>
<dbReference type="InterPro" id="IPR024571">
    <property type="entry name" value="ERAP1-like_C_dom"/>
</dbReference>
<evidence type="ECO:0000259" key="15">
    <source>
        <dbReference type="Pfam" id="PF01433"/>
    </source>
</evidence>
<comment type="similarity">
    <text evidence="2">Belongs to the peptidase M1 family.</text>
</comment>
<dbReference type="SUPFAM" id="SSF63737">
    <property type="entry name" value="Leukotriene A4 hydrolase N-terminal domain"/>
    <property type="match status" value="1"/>
</dbReference>
<dbReference type="InterPro" id="IPR027268">
    <property type="entry name" value="Peptidase_M4/M1_CTD_sf"/>
</dbReference>
<sequence>MSNGDVELNSLSNGRKFSDGDGGEYVTVFENDDDDGYILEDQEEDLGLLDWDQYARIRRRQCCGVNCPDFGSLAPLWWYKLPKNRRRQLTAVLPALAFFVLLAVIVGFVFNSNQAPGSSDSNKGGGSGGYCSSSDSYVLPRDFVPIHYDVELDVNWNARSPELMAVAGTVSAYFGGNATSSGDAGDSIVHRDAGLTSCLALHAGANVKVTRAAVVTVDGKTISPSSRYVSEQEQLKLLFDEPLDPRRVHHVTLDFSYPLAESMRGFYRSSYRNSQNETHVLASTQFESTDARRAFPCFDEPNMKSTFDFKFNVRRLRSEVERAAREKDNFQVLFNTPLRQGGYRRNYDGDDAVDTYAFETTPRMSTYLVAFVIGDLVKQTKLIDGGRVTVSVWGTPEKGGDLSDALDSCVKILPAYEKLFGIPFPLKKLDLVAIPSFEAGAMENWGLITYRESSLLVNKDEASDFDVFWATVTVAHELAHMWFGNLVTMDWWNDLFLNEGFAEYVQYVGVTVAKPEYAADTLFPVITLQGAFYADSFPSSHPLHVPYEETLSTIEIDGLFDGITYDKGASVIRMLRAHMSEGESIFSDGLLSADPFIQGVRSYLKEYRYENAKSAQFWKAMAESTQSSKFSTIAEDMQSWIAMPNYPVLQAEWKTPPSQGQDGVLRLSQQPFLETGLGTCEDGPISESKWWLPYSYVTSGAPGSVERGILETCESGALQEIALGSQDEYVLFNPNQQGFYRVNYPDEMWVRLTKGIESGDLSSVDASLLLDDAYTLVDAKDLGVSTLLDLSFAASRRKPRQGVQSDYQAWRGVSQTFNGVEGKLEESACHSDFKALVSKAVSAAISAYGIVPSLTQSNAMEISGSFQHRLLVGLLFSLGVEFGDSQVEQLALQGFNGENKVHPNLRYPVYKATARSGLAGYNEVLSRYRVALDADEKEKLMWALGAVTDKDLIQKSLDLILTDDIESMDVRSFVARIAGSSLLGRQLAWKYLQDHFKAVYEKVNGSLDVTSSRLAKLVSAVCSAFSSDERLKELEVFYSKYSKWIPSKVFQKTEESIRTNKAWMERNEQDVCEWERKNRLN</sequence>
<dbReference type="SUPFAM" id="SSF55486">
    <property type="entry name" value="Metalloproteases ('zincins'), catalytic domain"/>
    <property type="match status" value="1"/>
</dbReference>
<gene>
    <name evidence="18" type="ORF">CROS1456_LOCUS1169</name>
</gene>
<evidence type="ECO:0000259" key="17">
    <source>
        <dbReference type="Pfam" id="PF17900"/>
    </source>
</evidence>
<evidence type="ECO:0000256" key="2">
    <source>
        <dbReference type="ARBA" id="ARBA00010136"/>
    </source>
</evidence>
<keyword evidence="3" id="KW-0031">Aminopeptidase</keyword>
<comment type="subcellular location">
    <subcellularLocation>
        <location evidence="1">Microsome membrane</location>
        <topology evidence="1">Peripheral membrane protein</topology>
    </subcellularLocation>
</comment>
<dbReference type="GO" id="GO:0005737">
    <property type="term" value="C:cytoplasm"/>
    <property type="evidence" value="ECO:0007669"/>
    <property type="project" value="TreeGrafter"/>
</dbReference>
<evidence type="ECO:0000256" key="4">
    <source>
        <dbReference type="ARBA" id="ARBA00022670"/>
    </source>
</evidence>
<dbReference type="Pfam" id="PF11838">
    <property type="entry name" value="ERAP1_C"/>
    <property type="match status" value="1"/>
</dbReference>
<evidence type="ECO:0000259" key="16">
    <source>
        <dbReference type="Pfam" id="PF11838"/>
    </source>
</evidence>
<dbReference type="GO" id="GO:0005615">
    <property type="term" value="C:extracellular space"/>
    <property type="evidence" value="ECO:0007669"/>
    <property type="project" value="TreeGrafter"/>
</dbReference>
<evidence type="ECO:0000256" key="9">
    <source>
        <dbReference type="ARBA" id="ARBA00023049"/>
    </source>
</evidence>
<dbReference type="GO" id="GO:0006508">
    <property type="term" value="P:proteolysis"/>
    <property type="evidence" value="ECO:0007669"/>
    <property type="project" value="UniProtKB-KW"/>
</dbReference>
<comment type="cofactor">
    <cofactor evidence="12">
        <name>Zn(2+)</name>
        <dbReference type="ChEBI" id="CHEBI:29105"/>
    </cofactor>
    <text evidence="12">Binds 1 zinc ion per subunit.</text>
</comment>
<dbReference type="GO" id="GO:0008270">
    <property type="term" value="F:zinc ion binding"/>
    <property type="evidence" value="ECO:0007669"/>
    <property type="project" value="InterPro"/>
</dbReference>
<evidence type="ECO:0000256" key="7">
    <source>
        <dbReference type="ARBA" id="ARBA00022833"/>
    </source>
</evidence>
<dbReference type="CDD" id="cd09601">
    <property type="entry name" value="M1_APN-Q_like"/>
    <property type="match status" value="1"/>
</dbReference>
<dbReference type="InterPro" id="IPR042097">
    <property type="entry name" value="Aminopeptidase_N-like_N_sf"/>
</dbReference>
<dbReference type="InterPro" id="IPR045357">
    <property type="entry name" value="Aminopeptidase_N-like_N"/>
</dbReference>
<dbReference type="InterPro" id="IPR034016">
    <property type="entry name" value="M1_APN-typ"/>
</dbReference>
<protein>
    <recommendedName>
        <fullName evidence="10">Alpha-aminoacylpeptide hydrolase</fullName>
    </recommendedName>
</protein>
<dbReference type="PANTHER" id="PTHR11533">
    <property type="entry name" value="PROTEASE M1 ZINC METALLOPROTEASE"/>
    <property type="match status" value="1"/>
</dbReference>
<keyword evidence="14" id="KW-1133">Transmembrane helix</keyword>
<dbReference type="GO" id="GO:0016020">
    <property type="term" value="C:membrane"/>
    <property type="evidence" value="ECO:0007669"/>
    <property type="project" value="TreeGrafter"/>
</dbReference>
<dbReference type="FunFam" id="1.10.390.10:FF:000006">
    <property type="entry name" value="Puromycin-sensitive aminopeptidase"/>
    <property type="match status" value="1"/>
</dbReference>
<feature type="binding site" evidence="12">
    <location>
        <position position="480"/>
    </location>
    <ligand>
        <name>Zn(2+)</name>
        <dbReference type="ChEBI" id="CHEBI:29105"/>
        <note>catalytic</note>
    </ligand>
</feature>
<evidence type="ECO:0000256" key="13">
    <source>
        <dbReference type="PIRSR" id="PIRSR634016-4"/>
    </source>
</evidence>
<organism evidence="18">
    <name type="scientific">Chloropicon roscoffensis</name>
    <dbReference type="NCBI Taxonomy" id="1461544"/>
    <lineage>
        <taxon>Eukaryota</taxon>
        <taxon>Viridiplantae</taxon>
        <taxon>Chlorophyta</taxon>
        <taxon>Chloropicophyceae</taxon>
        <taxon>Chloropicales</taxon>
        <taxon>Chloropicaceae</taxon>
        <taxon>Chloropicon</taxon>
    </lineage>
</organism>
<proteinExistence type="inferred from homology"/>
<dbReference type="Gene3D" id="1.10.390.10">
    <property type="entry name" value="Neutral Protease Domain 2"/>
    <property type="match status" value="1"/>
</dbReference>
<dbReference type="GO" id="GO:0043171">
    <property type="term" value="P:peptide catabolic process"/>
    <property type="evidence" value="ECO:0007669"/>
    <property type="project" value="TreeGrafter"/>
</dbReference>
<feature type="active site" description="Proton acceptor" evidence="11">
    <location>
        <position position="477"/>
    </location>
</feature>
<evidence type="ECO:0000256" key="3">
    <source>
        <dbReference type="ARBA" id="ARBA00022438"/>
    </source>
</evidence>
<evidence type="ECO:0000256" key="11">
    <source>
        <dbReference type="PIRSR" id="PIRSR634016-1"/>
    </source>
</evidence>
<keyword evidence="5 12" id="KW-0479">Metal-binding</keyword>
<feature type="domain" description="Peptidase M1 membrane alanine aminopeptidase" evidence="15">
    <location>
        <begin position="405"/>
        <end position="640"/>
    </location>
</feature>
<dbReference type="AlphaFoldDB" id="A0A7S3C772"/>
<dbReference type="GO" id="GO:0042277">
    <property type="term" value="F:peptide binding"/>
    <property type="evidence" value="ECO:0007669"/>
    <property type="project" value="TreeGrafter"/>
</dbReference>
<evidence type="ECO:0000256" key="12">
    <source>
        <dbReference type="PIRSR" id="PIRSR634016-3"/>
    </source>
</evidence>
<keyword evidence="9" id="KW-0482">Metalloprotease</keyword>
<feature type="site" description="Transition state stabilizer" evidence="13">
    <location>
        <position position="565"/>
    </location>
</feature>
<dbReference type="EMBL" id="HBHZ01001482">
    <property type="protein sequence ID" value="CAE0188101.1"/>
    <property type="molecule type" value="Transcribed_RNA"/>
</dbReference>
<dbReference type="GO" id="GO:0070006">
    <property type="term" value="F:metalloaminopeptidase activity"/>
    <property type="evidence" value="ECO:0007669"/>
    <property type="project" value="TreeGrafter"/>
</dbReference>
<keyword evidence="14" id="KW-0472">Membrane</keyword>
<evidence type="ECO:0000256" key="14">
    <source>
        <dbReference type="SAM" id="Phobius"/>
    </source>
</evidence>
<dbReference type="Gene3D" id="2.60.40.1730">
    <property type="entry name" value="tricorn interacting facor f3 domain"/>
    <property type="match status" value="1"/>
</dbReference>
<feature type="transmembrane region" description="Helical" evidence="14">
    <location>
        <begin position="89"/>
        <end position="110"/>
    </location>
</feature>
<keyword evidence="7 12" id="KW-0862">Zinc</keyword>
<dbReference type="InterPro" id="IPR014782">
    <property type="entry name" value="Peptidase_M1_dom"/>
</dbReference>
<dbReference type="Pfam" id="PF17900">
    <property type="entry name" value="Peptidase_M1_N"/>
    <property type="match status" value="1"/>
</dbReference>
<dbReference type="Gene3D" id="2.60.40.1910">
    <property type="match status" value="1"/>
</dbReference>
<reference evidence="18" key="1">
    <citation type="submission" date="2021-01" db="EMBL/GenBank/DDBJ databases">
        <authorList>
            <person name="Corre E."/>
            <person name="Pelletier E."/>
            <person name="Niang G."/>
            <person name="Scheremetjew M."/>
            <person name="Finn R."/>
            <person name="Kale V."/>
            <person name="Holt S."/>
            <person name="Cochrane G."/>
            <person name="Meng A."/>
            <person name="Brown T."/>
            <person name="Cohen L."/>
        </authorList>
    </citation>
    <scope>NUCLEOTIDE SEQUENCE</scope>
    <source>
        <strain evidence="18">RCC1871</strain>
    </source>
</reference>